<comment type="caution">
    <text evidence="9">The sequence shown here is derived from an EMBL/GenBank/DDBJ whole genome shotgun (WGS) entry which is preliminary data.</text>
</comment>
<dbReference type="AlphaFoldDB" id="X1V8W5"/>
<dbReference type="SMART" id="SM01185">
    <property type="entry name" value="EFP"/>
    <property type="match status" value="1"/>
</dbReference>
<evidence type="ECO:0000259" key="8">
    <source>
        <dbReference type="SMART" id="SM01185"/>
    </source>
</evidence>
<dbReference type="GO" id="GO:0003746">
    <property type="term" value="F:translation elongation factor activity"/>
    <property type="evidence" value="ECO:0007669"/>
    <property type="project" value="UniProtKB-KW"/>
</dbReference>
<evidence type="ECO:0000313" key="9">
    <source>
        <dbReference type="EMBL" id="GAJ12872.1"/>
    </source>
</evidence>
<keyword evidence="6" id="KW-0648">Protein biosynthesis</keyword>
<reference evidence="9" key="1">
    <citation type="journal article" date="2014" name="Front. Microbiol.">
        <title>High frequency of phylogenetically diverse reductive dehalogenase-homologous genes in deep subseafloor sedimentary metagenomes.</title>
        <authorList>
            <person name="Kawai M."/>
            <person name="Futagami T."/>
            <person name="Toyoda A."/>
            <person name="Takaki Y."/>
            <person name="Nishi S."/>
            <person name="Hori S."/>
            <person name="Arai W."/>
            <person name="Tsubouchi T."/>
            <person name="Morono Y."/>
            <person name="Uchiyama I."/>
            <person name="Ito T."/>
            <person name="Fujiyama A."/>
            <person name="Inagaki F."/>
            <person name="Takami H."/>
        </authorList>
    </citation>
    <scope>NUCLEOTIDE SEQUENCE</scope>
    <source>
        <strain evidence="9">Expedition CK06-06</strain>
    </source>
</reference>
<dbReference type="Pfam" id="PF09285">
    <property type="entry name" value="Elong-fact-P_C"/>
    <property type="match status" value="1"/>
</dbReference>
<evidence type="ECO:0000256" key="1">
    <source>
        <dbReference type="ARBA" id="ARBA00004496"/>
    </source>
</evidence>
<dbReference type="CDD" id="cd04470">
    <property type="entry name" value="S1_EF-P_repeat_1"/>
    <property type="match status" value="1"/>
</dbReference>
<dbReference type="InterPro" id="IPR012340">
    <property type="entry name" value="NA-bd_OB-fold"/>
</dbReference>
<comment type="pathway">
    <text evidence="2">Protein biosynthesis; polypeptide chain elongation.</text>
</comment>
<dbReference type="PROSITE" id="PS01275">
    <property type="entry name" value="EFP"/>
    <property type="match status" value="1"/>
</dbReference>
<dbReference type="PIRSF" id="PIRSF005901">
    <property type="entry name" value="EF-P"/>
    <property type="match status" value="1"/>
</dbReference>
<dbReference type="UniPathway" id="UPA00345"/>
<dbReference type="Pfam" id="PF01132">
    <property type="entry name" value="EFP"/>
    <property type="match status" value="1"/>
</dbReference>
<keyword evidence="5" id="KW-0251">Elongation factor</keyword>
<dbReference type="PANTHER" id="PTHR30053:SF12">
    <property type="entry name" value="ELONGATION FACTOR P (EF-P) FAMILY PROTEIN"/>
    <property type="match status" value="1"/>
</dbReference>
<dbReference type="SUPFAM" id="SSF50249">
    <property type="entry name" value="Nucleic acid-binding proteins"/>
    <property type="match status" value="2"/>
</dbReference>
<dbReference type="NCBIfam" id="NF001810">
    <property type="entry name" value="PRK00529.1"/>
    <property type="match status" value="1"/>
</dbReference>
<dbReference type="GO" id="GO:0005829">
    <property type="term" value="C:cytosol"/>
    <property type="evidence" value="ECO:0007669"/>
    <property type="project" value="UniProtKB-ARBA"/>
</dbReference>
<comment type="subcellular location">
    <subcellularLocation>
        <location evidence="1">Cytoplasm</location>
    </subcellularLocation>
</comment>
<evidence type="ECO:0000256" key="3">
    <source>
        <dbReference type="ARBA" id="ARBA00009479"/>
    </source>
</evidence>
<dbReference type="GO" id="GO:0043043">
    <property type="term" value="P:peptide biosynthetic process"/>
    <property type="evidence" value="ECO:0007669"/>
    <property type="project" value="InterPro"/>
</dbReference>
<dbReference type="PANTHER" id="PTHR30053">
    <property type="entry name" value="ELONGATION FACTOR P"/>
    <property type="match status" value="1"/>
</dbReference>
<feature type="domain" description="Translation elongation factor P/YeiP central" evidence="8">
    <location>
        <begin position="79"/>
        <end position="134"/>
    </location>
</feature>
<dbReference type="SMART" id="SM00841">
    <property type="entry name" value="Elong-fact-P_C"/>
    <property type="match status" value="1"/>
</dbReference>
<dbReference type="HAMAP" id="MF_00141">
    <property type="entry name" value="EF_P"/>
    <property type="match status" value="1"/>
</dbReference>
<evidence type="ECO:0000256" key="6">
    <source>
        <dbReference type="ARBA" id="ARBA00022917"/>
    </source>
</evidence>
<organism evidence="9">
    <name type="scientific">marine sediment metagenome</name>
    <dbReference type="NCBI Taxonomy" id="412755"/>
    <lineage>
        <taxon>unclassified sequences</taxon>
        <taxon>metagenomes</taxon>
        <taxon>ecological metagenomes</taxon>
    </lineage>
</organism>
<dbReference type="Gene3D" id="2.40.50.140">
    <property type="entry name" value="Nucleic acid-binding proteins"/>
    <property type="match status" value="2"/>
</dbReference>
<dbReference type="InterPro" id="IPR013185">
    <property type="entry name" value="Transl_elong_KOW-like"/>
</dbReference>
<dbReference type="Gene3D" id="2.30.30.30">
    <property type="match status" value="1"/>
</dbReference>
<evidence type="ECO:0000256" key="2">
    <source>
        <dbReference type="ARBA" id="ARBA00004815"/>
    </source>
</evidence>
<accession>X1V8W5</accession>
<dbReference type="InterPro" id="IPR001059">
    <property type="entry name" value="Transl_elong_P/YeiP_cen"/>
</dbReference>
<dbReference type="NCBIfam" id="TIGR00038">
    <property type="entry name" value="efp"/>
    <property type="match status" value="1"/>
</dbReference>
<dbReference type="InterPro" id="IPR008991">
    <property type="entry name" value="Translation_prot_SH3-like_sf"/>
</dbReference>
<dbReference type="Pfam" id="PF08207">
    <property type="entry name" value="EFP_N"/>
    <property type="match status" value="1"/>
</dbReference>
<protein>
    <recommendedName>
        <fullName evidence="10">Elongation factor P</fullName>
    </recommendedName>
</protein>
<dbReference type="InterPro" id="IPR014722">
    <property type="entry name" value="Rib_uL2_dom2"/>
</dbReference>
<dbReference type="InterPro" id="IPR011768">
    <property type="entry name" value="Transl_elongation_fac_P"/>
</dbReference>
<dbReference type="SUPFAM" id="SSF50104">
    <property type="entry name" value="Translation proteins SH3-like domain"/>
    <property type="match status" value="1"/>
</dbReference>
<sequence>HYFCSTLQNHRFMASTADFKNGLCIEHNNDLFTIVRFQHVKPGKGPAFVRTKLKSVTTGKVIENTFSAGVKVNLARIERRPYQFLYKDEIGYNFMHTETFEQIHVEEKLISTPMLFKEGQEVEIIYHADTETPISIELPPFVVLEITYSEPGVRGDTTSTTAQKPATVETGAKINVPIFINTGDKIKIDTRDQSYVERVKE</sequence>
<feature type="domain" description="Elongation factor P C-terminal" evidence="7">
    <location>
        <begin position="142"/>
        <end position="198"/>
    </location>
</feature>
<keyword evidence="4" id="KW-0963">Cytoplasm</keyword>
<dbReference type="InterPro" id="IPR015365">
    <property type="entry name" value="Elong-fact-P_C"/>
</dbReference>
<dbReference type="FunFam" id="2.40.50.140:FF:000004">
    <property type="entry name" value="Elongation factor P"/>
    <property type="match status" value="1"/>
</dbReference>
<dbReference type="FunFam" id="2.30.30.30:FF:000003">
    <property type="entry name" value="Elongation factor P"/>
    <property type="match status" value="1"/>
</dbReference>
<dbReference type="EMBL" id="BARW01031081">
    <property type="protein sequence ID" value="GAJ12872.1"/>
    <property type="molecule type" value="Genomic_DNA"/>
</dbReference>
<gene>
    <name evidence="9" type="ORF">S12H4_49527</name>
</gene>
<proteinExistence type="inferred from homology"/>
<name>X1V8W5_9ZZZZ</name>
<dbReference type="InterPro" id="IPR020599">
    <property type="entry name" value="Transl_elong_fac_P/YeiP"/>
</dbReference>
<evidence type="ECO:0000259" key="7">
    <source>
        <dbReference type="SMART" id="SM00841"/>
    </source>
</evidence>
<comment type="similarity">
    <text evidence="3">Belongs to the elongation factor P family.</text>
</comment>
<dbReference type="CDD" id="cd05794">
    <property type="entry name" value="S1_EF-P_repeat_2"/>
    <property type="match status" value="1"/>
</dbReference>
<evidence type="ECO:0000256" key="5">
    <source>
        <dbReference type="ARBA" id="ARBA00022768"/>
    </source>
</evidence>
<feature type="non-terminal residue" evidence="9">
    <location>
        <position position="1"/>
    </location>
</feature>
<evidence type="ECO:0008006" key="10">
    <source>
        <dbReference type="Google" id="ProtNLM"/>
    </source>
</evidence>
<dbReference type="InterPro" id="IPR013852">
    <property type="entry name" value="Transl_elong_P/YeiP_CS"/>
</dbReference>
<evidence type="ECO:0000256" key="4">
    <source>
        <dbReference type="ARBA" id="ARBA00022490"/>
    </source>
</evidence>